<dbReference type="Proteomes" id="UP000321245">
    <property type="component" value="Unassembled WGS sequence"/>
</dbReference>
<sequence>MEELKWLNKIKFCVAVYLLSFSTHAQESDYTSIYNDSIPNKMEFDVKEVILEKNNELYKIKENKGYTIYLMGSHKEYSKWKDKTGSGELLRVLIVSHSSDIKIAFVIDDRYYIERQKNKITIKKVFKLNGARNPFLLDSNLKIKEITRFSIKKGELYFQNVHKPCEIKIRKKVNDLTIEEIFVLFTDPNFEVKASDCKLLLIYQPFSDWKINQPLDK</sequence>
<protein>
    <submittedName>
        <fullName evidence="1">Uncharacterized protein</fullName>
    </submittedName>
</protein>
<accession>A0A511NLX5</accession>
<dbReference type="AlphaFoldDB" id="A0A511NLX5"/>
<dbReference type="RefSeq" id="WP_019973885.1">
    <property type="nucleotide sequence ID" value="NZ_BJXC01000042.1"/>
</dbReference>
<dbReference type="OrthoDB" id="1463406at2"/>
<evidence type="ECO:0000313" key="1">
    <source>
        <dbReference type="EMBL" id="GEM53697.1"/>
    </source>
</evidence>
<evidence type="ECO:0000313" key="2">
    <source>
        <dbReference type="Proteomes" id="UP000321245"/>
    </source>
</evidence>
<reference evidence="1 2" key="1">
    <citation type="submission" date="2019-07" db="EMBL/GenBank/DDBJ databases">
        <title>Whole genome shotgun sequence of Empedobacter brevis NBRC 14943.</title>
        <authorList>
            <person name="Hosoyama A."/>
            <person name="Uohara A."/>
            <person name="Ohji S."/>
            <person name="Ichikawa N."/>
        </authorList>
    </citation>
    <scope>NUCLEOTIDE SEQUENCE [LARGE SCALE GENOMIC DNA]</scope>
    <source>
        <strain evidence="1 2">NBRC 14943</strain>
    </source>
</reference>
<dbReference type="STRING" id="1218108.GCA_000382425_00380"/>
<comment type="caution">
    <text evidence="1">The sequence shown here is derived from an EMBL/GenBank/DDBJ whole genome shotgun (WGS) entry which is preliminary data.</text>
</comment>
<dbReference type="EMBL" id="BJXC01000042">
    <property type="protein sequence ID" value="GEM53697.1"/>
    <property type="molecule type" value="Genomic_DNA"/>
</dbReference>
<dbReference type="GeneID" id="84648665"/>
<organism evidence="1 2">
    <name type="scientific">Empedobacter brevis NBRC 14943 = ATCC 43319</name>
    <dbReference type="NCBI Taxonomy" id="1218108"/>
    <lineage>
        <taxon>Bacteria</taxon>
        <taxon>Pseudomonadati</taxon>
        <taxon>Bacteroidota</taxon>
        <taxon>Flavobacteriia</taxon>
        <taxon>Flavobacteriales</taxon>
        <taxon>Weeksellaceae</taxon>
        <taxon>Empedobacter</taxon>
    </lineage>
</organism>
<proteinExistence type="predicted"/>
<name>A0A511NLX5_9FLAO</name>
<keyword evidence="2" id="KW-1185">Reference proteome</keyword>
<gene>
    <name evidence="1" type="ORF">EB1_34870</name>
</gene>